<dbReference type="GO" id="GO:0006784">
    <property type="term" value="P:heme A biosynthetic process"/>
    <property type="evidence" value="ECO:0007669"/>
    <property type="project" value="InterPro"/>
</dbReference>
<dbReference type="InterPro" id="IPR050450">
    <property type="entry name" value="COX15/CtaA_HemeA_synthase"/>
</dbReference>
<feature type="transmembrane region" description="Helical" evidence="12">
    <location>
        <begin position="156"/>
        <end position="177"/>
    </location>
</feature>
<dbReference type="GO" id="GO:0016020">
    <property type="term" value="C:membrane"/>
    <property type="evidence" value="ECO:0007669"/>
    <property type="project" value="UniProtKB-SubCell"/>
</dbReference>
<keyword evidence="9 12" id="KW-0472">Membrane</keyword>
<evidence type="ECO:0000313" key="14">
    <source>
        <dbReference type="Proteomes" id="UP000676169"/>
    </source>
</evidence>
<feature type="transmembrane region" description="Helical" evidence="12">
    <location>
        <begin position="126"/>
        <end position="144"/>
    </location>
</feature>
<protein>
    <submittedName>
        <fullName evidence="13">COX15/CtaA family protein</fullName>
    </submittedName>
</protein>
<feature type="transmembrane region" description="Helical" evidence="12">
    <location>
        <begin position="279"/>
        <end position="299"/>
    </location>
</feature>
<feature type="transmembrane region" description="Helical" evidence="12">
    <location>
        <begin position="244"/>
        <end position="267"/>
    </location>
</feature>
<evidence type="ECO:0000256" key="6">
    <source>
        <dbReference type="ARBA" id="ARBA00023002"/>
    </source>
</evidence>
<comment type="subcellular location">
    <subcellularLocation>
        <location evidence="1">Membrane</location>
        <topology evidence="1">Multi-pass membrane protein</topology>
    </subcellularLocation>
</comment>
<keyword evidence="8" id="KW-0350">Heme biosynthesis</keyword>
<name>A0A975PGM3_9BACT</name>
<comment type="pathway">
    <text evidence="11">Porphyrin-containing compound metabolism.</text>
</comment>
<reference evidence="13" key="1">
    <citation type="submission" date="2021-04" db="EMBL/GenBank/DDBJ databases">
        <title>Luteolibacter sp. 32A isolated from the skin of an Anderson's salamander (Ambystoma andersonii).</title>
        <authorList>
            <person name="Spergser J."/>
            <person name="Busse H.-J."/>
        </authorList>
    </citation>
    <scope>NUCLEOTIDE SEQUENCE</scope>
    <source>
        <strain evidence="13">32A</strain>
    </source>
</reference>
<dbReference type="AlphaFoldDB" id="A0A975PGM3"/>
<gene>
    <name evidence="13" type="ORF">KBB96_07455</name>
</gene>
<evidence type="ECO:0000313" key="13">
    <source>
        <dbReference type="EMBL" id="QUE52720.1"/>
    </source>
</evidence>
<feature type="transmembrane region" description="Helical" evidence="12">
    <location>
        <begin position="198"/>
        <end position="217"/>
    </location>
</feature>
<dbReference type="RefSeq" id="WP_211633991.1">
    <property type="nucleotide sequence ID" value="NZ_CP073100.1"/>
</dbReference>
<dbReference type="Pfam" id="PF02628">
    <property type="entry name" value="COX15-CtaA"/>
    <property type="match status" value="1"/>
</dbReference>
<keyword evidence="6" id="KW-0560">Oxidoreductase</keyword>
<evidence type="ECO:0000256" key="7">
    <source>
        <dbReference type="ARBA" id="ARBA00023004"/>
    </source>
</evidence>
<evidence type="ECO:0000256" key="10">
    <source>
        <dbReference type="ARBA" id="ARBA00023157"/>
    </source>
</evidence>
<evidence type="ECO:0000256" key="8">
    <source>
        <dbReference type="ARBA" id="ARBA00023133"/>
    </source>
</evidence>
<keyword evidence="3 12" id="KW-0812">Transmembrane</keyword>
<dbReference type="KEGG" id="lamb:KBB96_07455"/>
<evidence type="ECO:0000256" key="3">
    <source>
        <dbReference type="ARBA" id="ARBA00022692"/>
    </source>
</evidence>
<feature type="transmembrane region" description="Helical" evidence="12">
    <location>
        <begin position="305"/>
        <end position="326"/>
    </location>
</feature>
<organism evidence="13 14">
    <name type="scientific">Luteolibacter ambystomatis</name>
    <dbReference type="NCBI Taxonomy" id="2824561"/>
    <lineage>
        <taxon>Bacteria</taxon>
        <taxon>Pseudomonadati</taxon>
        <taxon>Verrucomicrobiota</taxon>
        <taxon>Verrucomicrobiia</taxon>
        <taxon>Verrucomicrobiales</taxon>
        <taxon>Verrucomicrobiaceae</taxon>
        <taxon>Luteolibacter</taxon>
    </lineage>
</organism>
<keyword evidence="14" id="KW-1185">Reference proteome</keyword>
<dbReference type="PANTHER" id="PTHR35457">
    <property type="entry name" value="HEME A SYNTHASE"/>
    <property type="match status" value="1"/>
</dbReference>
<evidence type="ECO:0000256" key="11">
    <source>
        <dbReference type="ARBA" id="ARBA00023444"/>
    </source>
</evidence>
<evidence type="ECO:0000256" key="9">
    <source>
        <dbReference type="ARBA" id="ARBA00023136"/>
    </source>
</evidence>
<keyword evidence="10" id="KW-1015">Disulfide bond</keyword>
<evidence type="ECO:0000256" key="4">
    <source>
        <dbReference type="ARBA" id="ARBA00022723"/>
    </source>
</evidence>
<feature type="transmembrane region" description="Helical" evidence="12">
    <location>
        <begin position="97"/>
        <end position="119"/>
    </location>
</feature>
<dbReference type="GO" id="GO:0016491">
    <property type="term" value="F:oxidoreductase activity"/>
    <property type="evidence" value="ECO:0007669"/>
    <property type="project" value="UniProtKB-KW"/>
</dbReference>
<accession>A0A975PGM3</accession>
<keyword evidence="7" id="KW-0408">Iron</keyword>
<dbReference type="GO" id="GO:0046872">
    <property type="term" value="F:metal ion binding"/>
    <property type="evidence" value="ECO:0007669"/>
    <property type="project" value="UniProtKB-KW"/>
</dbReference>
<evidence type="ECO:0000256" key="5">
    <source>
        <dbReference type="ARBA" id="ARBA00022989"/>
    </source>
</evidence>
<evidence type="ECO:0000256" key="2">
    <source>
        <dbReference type="ARBA" id="ARBA00022475"/>
    </source>
</evidence>
<evidence type="ECO:0000256" key="12">
    <source>
        <dbReference type="SAM" id="Phobius"/>
    </source>
</evidence>
<keyword evidence="4" id="KW-0479">Metal-binding</keyword>
<dbReference type="PANTHER" id="PTHR35457:SF1">
    <property type="entry name" value="HEME A SYNTHASE"/>
    <property type="match status" value="1"/>
</dbReference>
<sequence>MPLARFQKVAVAALCSLLLLIVAGAVVRVSGAGMGCPDWPTCWGCLVPPTKVEDVDFSKLKIQKFKDKAAREGRDPDTITSETLRAEFNPRLAWTEYLNRLCTTPLSVFTLATFILSFWQRRQRPSVFWAAFLSLLLIGVNAWMGARIVYSGLKPGIITTHLALAMAMFGLLAWCAWRGTDRPWRADIAQAAAGKLKWGLVLLLGVVIAEGILGAQIREITDEMAKAHHAAPKEQWIGELERQWIYLIHRSFSWVVLVVTLWLYLIAARHGNPGRVGKAVLGIVLAQMVLGVVMSQVHLYAGVQVLHVVLAAVLLVFNWLWLFGAWEVGTHREGWWGERPLV</sequence>
<proteinExistence type="predicted"/>
<dbReference type="EMBL" id="CP073100">
    <property type="protein sequence ID" value="QUE52720.1"/>
    <property type="molecule type" value="Genomic_DNA"/>
</dbReference>
<dbReference type="Proteomes" id="UP000676169">
    <property type="component" value="Chromosome"/>
</dbReference>
<keyword evidence="5 12" id="KW-1133">Transmembrane helix</keyword>
<evidence type="ECO:0000256" key="1">
    <source>
        <dbReference type="ARBA" id="ARBA00004141"/>
    </source>
</evidence>
<dbReference type="InterPro" id="IPR003780">
    <property type="entry name" value="COX15/CtaA_fam"/>
</dbReference>
<keyword evidence="2" id="KW-1003">Cell membrane</keyword>